<name>A0AA37SA74_9GAMM</name>
<organism evidence="1 2">
    <name type="scientific">Litoribrevibacter albus</name>
    <dbReference type="NCBI Taxonomy" id="1473156"/>
    <lineage>
        <taxon>Bacteria</taxon>
        <taxon>Pseudomonadati</taxon>
        <taxon>Pseudomonadota</taxon>
        <taxon>Gammaproteobacteria</taxon>
        <taxon>Oceanospirillales</taxon>
        <taxon>Oceanospirillaceae</taxon>
        <taxon>Litoribrevibacter</taxon>
    </lineage>
</organism>
<keyword evidence="2" id="KW-1185">Reference proteome</keyword>
<gene>
    <name evidence="1" type="ORF">GCM10007876_26760</name>
</gene>
<reference evidence="1" key="2">
    <citation type="submission" date="2023-01" db="EMBL/GenBank/DDBJ databases">
        <title>Draft genome sequence of Litoribrevibacter albus strain NBRC 110071.</title>
        <authorList>
            <person name="Sun Q."/>
            <person name="Mori K."/>
        </authorList>
    </citation>
    <scope>NUCLEOTIDE SEQUENCE</scope>
    <source>
        <strain evidence="1">NBRC 110071</strain>
    </source>
</reference>
<dbReference type="EMBL" id="BSNM01000015">
    <property type="protein sequence ID" value="GLQ32197.1"/>
    <property type="molecule type" value="Genomic_DNA"/>
</dbReference>
<proteinExistence type="predicted"/>
<evidence type="ECO:0000313" key="1">
    <source>
        <dbReference type="EMBL" id="GLQ32197.1"/>
    </source>
</evidence>
<dbReference type="Proteomes" id="UP001161389">
    <property type="component" value="Unassembled WGS sequence"/>
</dbReference>
<dbReference type="AlphaFoldDB" id="A0AA37SA74"/>
<comment type="caution">
    <text evidence="1">The sequence shown here is derived from an EMBL/GenBank/DDBJ whole genome shotgun (WGS) entry which is preliminary data.</text>
</comment>
<dbReference type="RefSeq" id="WP_284382092.1">
    <property type="nucleotide sequence ID" value="NZ_BSNM01000015.1"/>
</dbReference>
<evidence type="ECO:0000313" key="2">
    <source>
        <dbReference type="Proteomes" id="UP001161389"/>
    </source>
</evidence>
<reference evidence="1" key="1">
    <citation type="journal article" date="2014" name="Int. J. Syst. Evol. Microbiol.">
        <title>Complete genome sequence of Corynebacterium casei LMG S-19264T (=DSM 44701T), isolated from a smear-ripened cheese.</title>
        <authorList>
            <consortium name="US DOE Joint Genome Institute (JGI-PGF)"/>
            <person name="Walter F."/>
            <person name="Albersmeier A."/>
            <person name="Kalinowski J."/>
            <person name="Ruckert C."/>
        </authorList>
    </citation>
    <scope>NUCLEOTIDE SEQUENCE</scope>
    <source>
        <strain evidence="1">NBRC 110071</strain>
    </source>
</reference>
<accession>A0AA37SA74</accession>
<sequence length="63" mass="7425">MQYLQKINSWRDKNEKLILRDSDQTFYVSAKAAMAKAQSVDKDIWQCSENGHLFYVLREKDVA</sequence>
<protein>
    <submittedName>
        <fullName evidence="1">Uncharacterized protein</fullName>
    </submittedName>
</protein>